<dbReference type="Gene3D" id="1.20.1560.10">
    <property type="entry name" value="ABC transporter type 1, transmembrane domain"/>
    <property type="match status" value="1"/>
</dbReference>
<name>A0A7S3PQB0_9STRA</name>
<dbReference type="SUPFAM" id="SSF52540">
    <property type="entry name" value="P-loop containing nucleoside triphosphate hydrolases"/>
    <property type="match status" value="1"/>
</dbReference>
<dbReference type="InterPro" id="IPR050173">
    <property type="entry name" value="ABC_transporter_C-like"/>
</dbReference>
<dbReference type="EMBL" id="HBIN01022350">
    <property type="protein sequence ID" value="CAE0447195.1"/>
    <property type="molecule type" value="Transcribed_RNA"/>
</dbReference>
<dbReference type="GO" id="GO:0016887">
    <property type="term" value="F:ATP hydrolysis activity"/>
    <property type="evidence" value="ECO:0007669"/>
    <property type="project" value="InterPro"/>
</dbReference>
<comment type="subcellular location">
    <subcellularLocation>
        <location evidence="1">Endomembrane system</location>
        <topology evidence="1">Multi-pass membrane protein</topology>
    </subcellularLocation>
</comment>
<keyword evidence="4 10" id="KW-0812">Transmembrane</keyword>
<dbReference type="PROSITE" id="PS00211">
    <property type="entry name" value="ABC_TRANSPORTER_1"/>
    <property type="match status" value="1"/>
</dbReference>
<dbReference type="GO" id="GO:0016020">
    <property type="term" value="C:membrane"/>
    <property type="evidence" value="ECO:0007669"/>
    <property type="project" value="InterPro"/>
</dbReference>
<evidence type="ECO:0000259" key="11">
    <source>
        <dbReference type="PROSITE" id="PS50893"/>
    </source>
</evidence>
<feature type="transmembrane region" description="Helical" evidence="10">
    <location>
        <begin position="20"/>
        <end position="40"/>
    </location>
</feature>
<comment type="similarity">
    <text evidence="2">Belongs to the ABC transporter superfamily. ABCC family. Conjugate transporter (TC 3.A.1.208) subfamily.</text>
</comment>
<evidence type="ECO:0000256" key="1">
    <source>
        <dbReference type="ARBA" id="ARBA00004127"/>
    </source>
</evidence>
<dbReference type="CDD" id="cd03244">
    <property type="entry name" value="ABCC_MRP_domain2"/>
    <property type="match status" value="1"/>
</dbReference>
<sequence length="398" mass="43774">MNKNIREFYNVQGAIRWLAVRLELIGTGISLVASICIVIAAKNSDLSPGLAGLSLTFAMSITNLLGHTVRTFAELEAGMNSVERVLHYTRNIEQEAPYEYYPDGKVSAEKPNESFSICGSLLPKPWPSKGNIVMKNVQMRYRKDSPLVLKGVNINIEGGERIGIVGRTGGGKSSLFLSLLRLVELDYDNYVLEAQADEPSIIIDGVNIRDVGLHTLRGSISIVPQNPVIFSGTVRSNLDPYNEHTDAEIWNSIKLCNLESAMHELDAGLDSTVAEGGENFSQGQRQLLSLSKALLNNCKILMLDEATSSVDMETDSIIQETIANAFKGCTILTIAHRLQTVLDSDRILVMEDGKAGEFDTPEELLKNEDGLMYQMVHAYGKKTADRLIEGSRRNLNIA</sequence>
<reference evidence="12" key="1">
    <citation type="submission" date="2021-01" db="EMBL/GenBank/DDBJ databases">
        <authorList>
            <person name="Corre E."/>
            <person name="Pelletier E."/>
            <person name="Niang G."/>
            <person name="Scheremetjew M."/>
            <person name="Finn R."/>
            <person name="Kale V."/>
            <person name="Holt S."/>
            <person name="Cochrane G."/>
            <person name="Meng A."/>
            <person name="Brown T."/>
            <person name="Cohen L."/>
        </authorList>
    </citation>
    <scope>NUCLEOTIDE SEQUENCE</scope>
    <source>
        <strain evidence="12">GSBS06</strain>
    </source>
</reference>
<dbReference type="SUPFAM" id="SSF90123">
    <property type="entry name" value="ABC transporter transmembrane region"/>
    <property type="match status" value="1"/>
</dbReference>
<dbReference type="FunFam" id="3.40.50.300:FF:000074">
    <property type="entry name" value="Multidrug resistance-associated protein 5 isoform 1"/>
    <property type="match status" value="1"/>
</dbReference>
<evidence type="ECO:0000256" key="10">
    <source>
        <dbReference type="SAM" id="Phobius"/>
    </source>
</evidence>
<dbReference type="PANTHER" id="PTHR24223">
    <property type="entry name" value="ATP-BINDING CASSETTE SUB-FAMILY C"/>
    <property type="match status" value="1"/>
</dbReference>
<protein>
    <recommendedName>
        <fullName evidence="11">ABC transporter domain-containing protein</fullName>
    </recommendedName>
</protein>
<feature type="domain" description="ABC transporter" evidence="11">
    <location>
        <begin position="132"/>
        <end position="377"/>
    </location>
</feature>
<keyword evidence="5" id="KW-0677">Repeat</keyword>
<keyword evidence="8 10" id="KW-1133">Transmembrane helix</keyword>
<keyword evidence="6" id="KW-0547">Nucleotide-binding</keyword>
<evidence type="ECO:0000256" key="6">
    <source>
        <dbReference type="ARBA" id="ARBA00022741"/>
    </source>
</evidence>
<proteinExistence type="inferred from homology"/>
<dbReference type="InterPro" id="IPR027417">
    <property type="entry name" value="P-loop_NTPase"/>
</dbReference>
<keyword evidence="3" id="KW-0813">Transport</keyword>
<dbReference type="PANTHER" id="PTHR24223:SF456">
    <property type="entry name" value="MULTIDRUG RESISTANCE-ASSOCIATED PROTEIN LETHAL(2)03659"/>
    <property type="match status" value="1"/>
</dbReference>
<evidence type="ECO:0000256" key="7">
    <source>
        <dbReference type="ARBA" id="ARBA00022840"/>
    </source>
</evidence>
<dbReference type="InterPro" id="IPR003439">
    <property type="entry name" value="ABC_transporter-like_ATP-bd"/>
</dbReference>
<evidence type="ECO:0000256" key="3">
    <source>
        <dbReference type="ARBA" id="ARBA00022448"/>
    </source>
</evidence>
<gene>
    <name evidence="12" type="ORF">ASTO00021_LOCUS17175</name>
</gene>
<dbReference type="InterPro" id="IPR003593">
    <property type="entry name" value="AAA+_ATPase"/>
</dbReference>
<dbReference type="AlphaFoldDB" id="A0A7S3PQB0"/>
<evidence type="ECO:0000256" key="4">
    <source>
        <dbReference type="ARBA" id="ARBA00022692"/>
    </source>
</evidence>
<evidence type="ECO:0000256" key="8">
    <source>
        <dbReference type="ARBA" id="ARBA00022989"/>
    </source>
</evidence>
<keyword evidence="9 10" id="KW-0472">Membrane</keyword>
<dbReference type="InterPro" id="IPR036640">
    <property type="entry name" value="ABC1_TM_sf"/>
</dbReference>
<dbReference type="SMART" id="SM00382">
    <property type="entry name" value="AAA"/>
    <property type="match status" value="1"/>
</dbReference>
<dbReference type="GO" id="GO:0042626">
    <property type="term" value="F:ATPase-coupled transmembrane transporter activity"/>
    <property type="evidence" value="ECO:0007669"/>
    <property type="project" value="TreeGrafter"/>
</dbReference>
<organism evidence="12">
    <name type="scientific">Aplanochytrium stocchinoi</name>
    <dbReference type="NCBI Taxonomy" id="215587"/>
    <lineage>
        <taxon>Eukaryota</taxon>
        <taxon>Sar</taxon>
        <taxon>Stramenopiles</taxon>
        <taxon>Bigyra</taxon>
        <taxon>Labyrinthulomycetes</taxon>
        <taxon>Thraustochytrida</taxon>
        <taxon>Thraustochytriidae</taxon>
        <taxon>Aplanochytrium</taxon>
    </lineage>
</organism>
<evidence type="ECO:0000256" key="2">
    <source>
        <dbReference type="ARBA" id="ARBA00009726"/>
    </source>
</evidence>
<dbReference type="Pfam" id="PF00005">
    <property type="entry name" value="ABC_tran"/>
    <property type="match status" value="1"/>
</dbReference>
<dbReference type="GO" id="GO:0012505">
    <property type="term" value="C:endomembrane system"/>
    <property type="evidence" value="ECO:0007669"/>
    <property type="project" value="UniProtKB-SubCell"/>
</dbReference>
<evidence type="ECO:0000256" key="5">
    <source>
        <dbReference type="ARBA" id="ARBA00022737"/>
    </source>
</evidence>
<accession>A0A7S3PQB0</accession>
<evidence type="ECO:0000313" key="12">
    <source>
        <dbReference type="EMBL" id="CAE0447195.1"/>
    </source>
</evidence>
<keyword evidence="7" id="KW-0067">ATP-binding</keyword>
<dbReference type="Gene3D" id="3.40.50.300">
    <property type="entry name" value="P-loop containing nucleotide triphosphate hydrolases"/>
    <property type="match status" value="1"/>
</dbReference>
<dbReference type="PROSITE" id="PS50893">
    <property type="entry name" value="ABC_TRANSPORTER_2"/>
    <property type="match status" value="1"/>
</dbReference>
<evidence type="ECO:0000256" key="9">
    <source>
        <dbReference type="ARBA" id="ARBA00023136"/>
    </source>
</evidence>
<dbReference type="InterPro" id="IPR017871">
    <property type="entry name" value="ABC_transporter-like_CS"/>
</dbReference>
<dbReference type="GO" id="GO:0005524">
    <property type="term" value="F:ATP binding"/>
    <property type="evidence" value="ECO:0007669"/>
    <property type="project" value="UniProtKB-KW"/>
</dbReference>